<organism evidence="1 2">
    <name type="scientific">Shimia aestuarii</name>
    <dbReference type="NCBI Taxonomy" id="254406"/>
    <lineage>
        <taxon>Bacteria</taxon>
        <taxon>Pseudomonadati</taxon>
        <taxon>Pseudomonadota</taxon>
        <taxon>Alphaproteobacteria</taxon>
        <taxon>Rhodobacterales</taxon>
        <taxon>Roseobacteraceae</taxon>
    </lineage>
</organism>
<dbReference type="EMBL" id="FOTQ01000001">
    <property type="protein sequence ID" value="SFL70117.1"/>
    <property type="molecule type" value="Genomic_DNA"/>
</dbReference>
<reference evidence="1 2" key="1">
    <citation type="submission" date="2016-10" db="EMBL/GenBank/DDBJ databases">
        <authorList>
            <person name="de Groot N.N."/>
        </authorList>
    </citation>
    <scope>NUCLEOTIDE SEQUENCE [LARGE SCALE GENOMIC DNA]</scope>
    <source>
        <strain evidence="1 2">DSM 15283</strain>
    </source>
</reference>
<dbReference type="RefSeq" id="WP_093091748.1">
    <property type="nucleotide sequence ID" value="NZ_FOTQ01000001.1"/>
</dbReference>
<keyword evidence="2" id="KW-1185">Reference proteome</keyword>
<evidence type="ECO:0000313" key="1">
    <source>
        <dbReference type="EMBL" id="SFL70117.1"/>
    </source>
</evidence>
<name>A0A1I4JV85_9RHOB</name>
<dbReference type="OrthoDB" id="975289at2"/>
<protein>
    <submittedName>
        <fullName evidence="1">Uncharacterized protein</fullName>
    </submittedName>
</protein>
<sequence length="324" mass="37449">MTPEDIRYARHLLPAQIHFPYYADRESPWLLAQQMDRRACVRDLRGAPLARFLDRPLVKPLVAGSGGTLRQRDIIAVAHAAEAYAFRDLSRAARHQIDTIWAGVWHDFELTFTHWGIDEPHDWAQMSRDGGNLVLQLGFPSDHAELMGRYLTGDVRKEFLDYGHPVRQEGRPTLAWSRLDLDLSTGQALIEEVQTDWLRLVRDEIRVLENRRPQSRALQVTRAYDAALRARYDRIWSQALMLAALIVLRDYLGIRDVFMHSPETGWALQETDPFCGPPVSLYRDLPRKFGFARSEDAPAFLTPARRHDLATLKRHGHSFWRLQI</sequence>
<dbReference type="AlphaFoldDB" id="A0A1I4JV85"/>
<dbReference type="STRING" id="254406.SAMN04488042_1011179"/>
<evidence type="ECO:0000313" key="2">
    <source>
        <dbReference type="Proteomes" id="UP000199144"/>
    </source>
</evidence>
<proteinExistence type="predicted"/>
<gene>
    <name evidence="1" type="ORF">SAMN04488042_1011179</name>
</gene>
<accession>A0A1I4JV85</accession>
<dbReference type="Proteomes" id="UP000199144">
    <property type="component" value="Unassembled WGS sequence"/>
</dbReference>